<evidence type="ECO:0000256" key="1">
    <source>
        <dbReference type="ARBA" id="ARBA00019186"/>
    </source>
</evidence>
<evidence type="ECO:0000313" key="5">
    <source>
        <dbReference type="EMBL" id="PCG68158.1"/>
    </source>
</evidence>
<dbReference type="InterPro" id="IPR019151">
    <property type="entry name" value="Proteasome_assmbl_chaperone_2"/>
</dbReference>
<dbReference type="InterPro" id="IPR038389">
    <property type="entry name" value="PSMG2_sf"/>
</dbReference>
<name>A0A2A4J903_HELVI</name>
<dbReference type="Gene3D" id="3.40.50.10900">
    <property type="entry name" value="PAC-like subunit"/>
    <property type="match status" value="1"/>
</dbReference>
<evidence type="ECO:0000256" key="2">
    <source>
        <dbReference type="ARBA" id="ARBA00023186"/>
    </source>
</evidence>
<evidence type="ECO:0000256" key="3">
    <source>
        <dbReference type="ARBA" id="ARBA00025745"/>
    </source>
</evidence>
<sequence>MEQINNWKMLQSCNLSGYSLIIPSVAVGNVGQLACDLVISSLHMRKIGLLYSPAFIPISGYDPYKMGSSSMSVGCELYECAERKLIILQLRAPLVYKYAQQFLNEVVDKFKAENVKDVIILTSSFAHEKKHIMSSQFRYVVSELCPHTSKLRTLDWVEHEQKGQTVKILGGGFASILFEIIKEKSMPCLILYKFASEGDNRPDAYEMVQYLDKIVPLFNGPDIYSELIHPVSWNLMFGGPPPRNIY</sequence>
<dbReference type="PANTHER" id="PTHR12970">
    <property type="entry name" value="PROTEASOME ASSEMBLY CHAPERONE 2"/>
    <property type="match status" value="1"/>
</dbReference>
<organism evidence="5">
    <name type="scientific">Heliothis virescens</name>
    <name type="common">Tobacco budworm moth</name>
    <dbReference type="NCBI Taxonomy" id="7102"/>
    <lineage>
        <taxon>Eukaryota</taxon>
        <taxon>Metazoa</taxon>
        <taxon>Ecdysozoa</taxon>
        <taxon>Arthropoda</taxon>
        <taxon>Hexapoda</taxon>
        <taxon>Insecta</taxon>
        <taxon>Pterygota</taxon>
        <taxon>Neoptera</taxon>
        <taxon>Endopterygota</taxon>
        <taxon>Lepidoptera</taxon>
        <taxon>Glossata</taxon>
        <taxon>Ditrysia</taxon>
        <taxon>Noctuoidea</taxon>
        <taxon>Noctuidae</taxon>
        <taxon>Heliothinae</taxon>
        <taxon>Heliothis</taxon>
    </lineage>
</organism>
<dbReference type="PANTHER" id="PTHR12970:SF1">
    <property type="entry name" value="PROTEASOME ASSEMBLY CHAPERONE 2"/>
    <property type="match status" value="1"/>
</dbReference>
<dbReference type="STRING" id="7102.A0A2A4J903"/>
<dbReference type="GO" id="GO:0005829">
    <property type="term" value="C:cytosol"/>
    <property type="evidence" value="ECO:0007669"/>
    <property type="project" value="TreeGrafter"/>
</dbReference>
<reference evidence="5" key="1">
    <citation type="submission" date="2017-09" db="EMBL/GenBank/DDBJ databases">
        <title>Contemporary evolution of a Lepidopteran species, Heliothis virescens, in response to modern agricultural practices.</title>
        <authorList>
            <person name="Fritz M.L."/>
            <person name="Deyonke A.M."/>
            <person name="Papanicolaou A."/>
            <person name="Micinski S."/>
            <person name="Westbrook J."/>
            <person name="Gould F."/>
        </authorList>
    </citation>
    <scope>NUCLEOTIDE SEQUENCE [LARGE SCALE GENOMIC DNA]</scope>
    <source>
        <strain evidence="5">HvINT-</strain>
        <tissue evidence="5">Whole body</tissue>
    </source>
</reference>
<dbReference type="PIRSF" id="PIRSF010044">
    <property type="entry name" value="UCP010044"/>
    <property type="match status" value="1"/>
</dbReference>
<keyword evidence="2 4" id="KW-0143">Chaperone</keyword>
<comment type="caution">
    <text evidence="5">The sequence shown here is derived from an EMBL/GenBank/DDBJ whole genome shotgun (WGS) entry which is preliminary data.</text>
</comment>
<dbReference type="AlphaFoldDB" id="A0A2A4J903"/>
<accession>A0A2A4J903</accession>
<proteinExistence type="inferred from homology"/>
<dbReference type="SUPFAM" id="SSF159659">
    <property type="entry name" value="Cgl1923-like"/>
    <property type="match status" value="1"/>
</dbReference>
<protein>
    <recommendedName>
        <fullName evidence="1 4">Proteasome assembly chaperone 2</fullName>
    </recommendedName>
</protein>
<dbReference type="EMBL" id="NWSH01002496">
    <property type="protein sequence ID" value="PCG68158.1"/>
    <property type="molecule type" value="Genomic_DNA"/>
</dbReference>
<gene>
    <name evidence="5" type="ORF">B5V51_5530</name>
</gene>
<comment type="subunit">
    <text evidence="4">Forms a heterodimer with PSMG1.</text>
</comment>
<comment type="function">
    <text evidence="4">Chaperone protein which promotes assembly of the 20S proteasome as part of a heterodimer with PSMG1.</text>
</comment>
<evidence type="ECO:0000256" key="4">
    <source>
        <dbReference type="PIRNR" id="PIRNR010044"/>
    </source>
</evidence>
<dbReference type="InterPro" id="IPR016562">
    <property type="entry name" value="Proteasome_assmbl_chp_2_euk"/>
</dbReference>
<dbReference type="Pfam" id="PF09754">
    <property type="entry name" value="PAC2"/>
    <property type="match status" value="1"/>
</dbReference>
<dbReference type="GO" id="GO:0043248">
    <property type="term" value="P:proteasome assembly"/>
    <property type="evidence" value="ECO:0007669"/>
    <property type="project" value="TreeGrafter"/>
</dbReference>
<comment type="similarity">
    <text evidence="3 4">Belongs to the PSMG2 family.</text>
</comment>
<dbReference type="GO" id="GO:0005634">
    <property type="term" value="C:nucleus"/>
    <property type="evidence" value="ECO:0007669"/>
    <property type="project" value="TreeGrafter"/>
</dbReference>